<gene>
    <name evidence="2" type="ORF">BU23DRAFT_490937</name>
</gene>
<dbReference type="PANTHER" id="PTHR43735">
    <property type="entry name" value="APOPTOSIS-INDUCING FACTOR 1"/>
    <property type="match status" value="1"/>
</dbReference>
<dbReference type="GO" id="GO:0005737">
    <property type="term" value="C:cytoplasm"/>
    <property type="evidence" value="ECO:0007669"/>
    <property type="project" value="TreeGrafter"/>
</dbReference>
<dbReference type="SUPFAM" id="SSF51905">
    <property type="entry name" value="FAD/NAD(P)-binding domain"/>
    <property type="match status" value="1"/>
</dbReference>
<organism evidence="2 3">
    <name type="scientific">Bimuria novae-zelandiae CBS 107.79</name>
    <dbReference type="NCBI Taxonomy" id="1447943"/>
    <lineage>
        <taxon>Eukaryota</taxon>
        <taxon>Fungi</taxon>
        <taxon>Dikarya</taxon>
        <taxon>Ascomycota</taxon>
        <taxon>Pezizomycotina</taxon>
        <taxon>Dothideomycetes</taxon>
        <taxon>Pleosporomycetidae</taxon>
        <taxon>Pleosporales</taxon>
        <taxon>Massarineae</taxon>
        <taxon>Didymosphaeriaceae</taxon>
        <taxon>Bimuria</taxon>
    </lineage>
</organism>
<dbReference type="PANTHER" id="PTHR43735:SF5">
    <property type="entry name" value="FAD_NAD(P)-BINDING DOMAIN-CONTAINING PROTEIN"/>
    <property type="match status" value="1"/>
</dbReference>
<protein>
    <submittedName>
        <fullName evidence="2">FAD/NAD(P)-binding domain-containing protein</fullName>
    </submittedName>
</protein>
<keyword evidence="3" id="KW-1185">Reference proteome</keyword>
<feature type="domain" description="FAD/NAD(P)-binding" evidence="1">
    <location>
        <begin position="2"/>
        <end position="291"/>
    </location>
</feature>
<proteinExistence type="predicted"/>
<dbReference type="PRINTS" id="PR00368">
    <property type="entry name" value="FADPNR"/>
</dbReference>
<dbReference type="InterPro" id="IPR023753">
    <property type="entry name" value="FAD/NAD-binding_dom"/>
</dbReference>
<dbReference type="AlphaFoldDB" id="A0A6A5UII5"/>
<evidence type="ECO:0000313" key="3">
    <source>
        <dbReference type="Proteomes" id="UP000800036"/>
    </source>
</evidence>
<dbReference type="PRINTS" id="PR00411">
    <property type="entry name" value="PNDRDTASEI"/>
</dbReference>
<dbReference type="EMBL" id="ML976772">
    <property type="protein sequence ID" value="KAF1965003.1"/>
    <property type="molecule type" value="Genomic_DNA"/>
</dbReference>
<dbReference type="Gene3D" id="3.50.50.100">
    <property type="match status" value="1"/>
</dbReference>
<feature type="non-terminal residue" evidence="2">
    <location>
        <position position="1"/>
    </location>
</feature>
<dbReference type="InterPro" id="IPR036188">
    <property type="entry name" value="FAD/NAD-bd_sf"/>
</dbReference>
<reference evidence="2" key="1">
    <citation type="journal article" date="2020" name="Stud. Mycol.">
        <title>101 Dothideomycetes genomes: a test case for predicting lifestyles and emergence of pathogens.</title>
        <authorList>
            <person name="Haridas S."/>
            <person name="Albert R."/>
            <person name="Binder M."/>
            <person name="Bloem J."/>
            <person name="Labutti K."/>
            <person name="Salamov A."/>
            <person name="Andreopoulos B."/>
            <person name="Baker S."/>
            <person name="Barry K."/>
            <person name="Bills G."/>
            <person name="Bluhm B."/>
            <person name="Cannon C."/>
            <person name="Castanera R."/>
            <person name="Culley D."/>
            <person name="Daum C."/>
            <person name="Ezra D."/>
            <person name="Gonzalez J."/>
            <person name="Henrissat B."/>
            <person name="Kuo A."/>
            <person name="Liang C."/>
            <person name="Lipzen A."/>
            <person name="Lutzoni F."/>
            <person name="Magnuson J."/>
            <person name="Mondo S."/>
            <person name="Nolan M."/>
            <person name="Ohm R."/>
            <person name="Pangilinan J."/>
            <person name="Park H.-J."/>
            <person name="Ramirez L."/>
            <person name="Alfaro M."/>
            <person name="Sun H."/>
            <person name="Tritt A."/>
            <person name="Yoshinaga Y."/>
            <person name="Zwiers L.-H."/>
            <person name="Turgeon B."/>
            <person name="Goodwin S."/>
            <person name="Spatafora J."/>
            <person name="Crous P."/>
            <person name="Grigoriev I."/>
        </authorList>
    </citation>
    <scope>NUCLEOTIDE SEQUENCE</scope>
    <source>
        <strain evidence="2">CBS 107.79</strain>
    </source>
</reference>
<evidence type="ECO:0000259" key="1">
    <source>
        <dbReference type="Pfam" id="PF07992"/>
    </source>
</evidence>
<dbReference type="GO" id="GO:0004174">
    <property type="term" value="F:electron-transferring-flavoprotein dehydrogenase activity"/>
    <property type="evidence" value="ECO:0007669"/>
    <property type="project" value="TreeGrafter"/>
</dbReference>
<name>A0A6A5UII5_9PLEO</name>
<evidence type="ECO:0000313" key="2">
    <source>
        <dbReference type="EMBL" id="KAF1965003.1"/>
    </source>
</evidence>
<dbReference type="GO" id="GO:0050660">
    <property type="term" value="F:flavin adenine dinucleotide binding"/>
    <property type="evidence" value="ECO:0007669"/>
    <property type="project" value="TreeGrafter"/>
</dbReference>
<accession>A0A6A5UII5</accession>
<sequence length="327" mass="36030">KTVLVIGGSFAGYQTAKRLSETLPTGYKVVLVERNSHLHYVFVFPRFSVVSGKEQYVFIPYTGLVRGAPEGIIKVVTDEVVRMSDGFVELKNGGKLWFEYLVFATGTTAALPGKVAATEREGGVKELRDMQERIERATRIAVVGGGTVGVEVASDIKDFWKEKDVTLVHSRARLLTRFGEGLSGYVVKRLEEMGVEVRLSERPDMEVEAGVLRFASREEDEYDLIIPCTGQRPNSSILSALSPFSISKENSQVVVKPSLQIIDGRFPHVFALGDVTATGGPKMARSALFQAEVVVKNILSLIKGTSKLEAYKPNFLLEGAIKLTREW</sequence>
<dbReference type="Pfam" id="PF07992">
    <property type="entry name" value="Pyr_redox_2"/>
    <property type="match status" value="1"/>
</dbReference>
<dbReference type="OrthoDB" id="202203at2759"/>
<dbReference type="Proteomes" id="UP000800036">
    <property type="component" value="Unassembled WGS sequence"/>
</dbReference>